<evidence type="ECO:0000313" key="4">
    <source>
        <dbReference type="Proteomes" id="UP001500936"/>
    </source>
</evidence>
<protein>
    <submittedName>
        <fullName evidence="3">Uncharacterized protein</fullName>
    </submittedName>
</protein>
<reference evidence="4" key="1">
    <citation type="journal article" date="2019" name="Int. J. Syst. Evol. Microbiol.">
        <title>The Global Catalogue of Microorganisms (GCM) 10K type strain sequencing project: providing services to taxonomists for standard genome sequencing and annotation.</title>
        <authorList>
            <consortium name="The Broad Institute Genomics Platform"/>
            <consortium name="The Broad Institute Genome Sequencing Center for Infectious Disease"/>
            <person name="Wu L."/>
            <person name="Ma J."/>
        </authorList>
    </citation>
    <scope>NUCLEOTIDE SEQUENCE [LARGE SCALE GENOMIC DNA]</scope>
    <source>
        <strain evidence="4">JCM 17925</strain>
    </source>
</reference>
<organism evidence="3 4">
    <name type="scientific">Nibrella viscosa</name>
    <dbReference type="NCBI Taxonomy" id="1084524"/>
    <lineage>
        <taxon>Bacteria</taxon>
        <taxon>Pseudomonadati</taxon>
        <taxon>Bacteroidota</taxon>
        <taxon>Cytophagia</taxon>
        <taxon>Cytophagales</taxon>
        <taxon>Spirosomataceae</taxon>
        <taxon>Nibrella</taxon>
    </lineage>
</organism>
<sequence length="235" mass="25776">MPEQEKSIGRKILGFFVKEEPENSPAPAQPNAPGVTAGPATPGMPGPGTARPGNAAPMGGLSSSEQKFIEHFAAVLEKTNLQGPDYFEFRETLRNLSNLGLGEEKQYQAAWASFRAMGGVSDVSVLTNTANQYLSALNADRESFAKSVDDALRERVGGLQNEQKQLQTENETLAKQILELQNKINANNERLSKIGAEIDEQSQKINQNRQTYEVTYNTFVEQIKADVARIASYLK</sequence>
<evidence type="ECO:0000313" key="3">
    <source>
        <dbReference type="EMBL" id="GAA4402463.1"/>
    </source>
</evidence>
<keyword evidence="4" id="KW-1185">Reference proteome</keyword>
<gene>
    <name evidence="3" type="ORF">GCM10023187_17570</name>
</gene>
<dbReference type="EMBL" id="BAABHB010000003">
    <property type="protein sequence ID" value="GAA4402463.1"/>
    <property type="molecule type" value="Genomic_DNA"/>
</dbReference>
<comment type="caution">
    <text evidence="3">The sequence shown here is derived from an EMBL/GenBank/DDBJ whole genome shotgun (WGS) entry which is preliminary data.</text>
</comment>
<dbReference type="Gene3D" id="1.10.287.1490">
    <property type="match status" value="1"/>
</dbReference>
<evidence type="ECO:0000256" key="2">
    <source>
        <dbReference type="SAM" id="MobiDB-lite"/>
    </source>
</evidence>
<accession>A0ABP8K8V1</accession>
<keyword evidence="1" id="KW-0175">Coiled coil</keyword>
<evidence type="ECO:0000256" key="1">
    <source>
        <dbReference type="SAM" id="Coils"/>
    </source>
</evidence>
<dbReference type="RefSeq" id="WP_345266078.1">
    <property type="nucleotide sequence ID" value="NZ_BAABHB010000003.1"/>
</dbReference>
<feature type="compositionally biased region" description="Low complexity" evidence="2">
    <location>
        <begin position="32"/>
        <end position="53"/>
    </location>
</feature>
<feature type="coiled-coil region" evidence="1">
    <location>
        <begin position="156"/>
        <end position="190"/>
    </location>
</feature>
<name>A0ABP8K8V1_9BACT</name>
<feature type="region of interest" description="Disordered" evidence="2">
    <location>
        <begin position="1"/>
        <end position="61"/>
    </location>
</feature>
<proteinExistence type="predicted"/>
<dbReference type="Proteomes" id="UP001500936">
    <property type="component" value="Unassembled WGS sequence"/>
</dbReference>